<dbReference type="RefSeq" id="WP_150069451.1">
    <property type="nucleotide sequence ID" value="NZ_JBEPDJ010000012.1"/>
</dbReference>
<gene>
    <name evidence="2" type="ORF">F1721_26230</name>
</gene>
<organism evidence="2 3">
    <name type="scientific">Saccharopolyspora hirsuta</name>
    <dbReference type="NCBI Taxonomy" id="1837"/>
    <lineage>
        <taxon>Bacteria</taxon>
        <taxon>Bacillati</taxon>
        <taxon>Actinomycetota</taxon>
        <taxon>Actinomycetes</taxon>
        <taxon>Pseudonocardiales</taxon>
        <taxon>Pseudonocardiaceae</taxon>
        <taxon>Saccharopolyspora</taxon>
    </lineage>
</organism>
<name>A0A5M7BLV3_SACHI</name>
<evidence type="ECO:0000313" key="2">
    <source>
        <dbReference type="EMBL" id="KAA5829167.1"/>
    </source>
</evidence>
<protein>
    <submittedName>
        <fullName evidence="2">Uncharacterized protein</fullName>
    </submittedName>
</protein>
<evidence type="ECO:0000256" key="1">
    <source>
        <dbReference type="SAM" id="MobiDB-lite"/>
    </source>
</evidence>
<feature type="compositionally biased region" description="Polar residues" evidence="1">
    <location>
        <begin position="92"/>
        <end position="114"/>
    </location>
</feature>
<accession>A0A5M7BLV3</accession>
<dbReference type="AlphaFoldDB" id="A0A5M7BLV3"/>
<keyword evidence="3" id="KW-1185">Reference proteome</keyword>
<evidence type="ECO:0000313" key="3">
    <source>
        <dbReference type="Proteomes" id="UP000323946"/>
    </source>
</evidence>
<reference evidence="2 3" key="1">
    <citation type="submission" date="2019-09" db="EMBL/GenBank/DDBJ databases">
        <title>Draft genome sequence of the thermophilic Saccharopolyspora hirsuta VKM Ac-666T.</title>
        <authorList>
            <person name="Lobastova T.G."/>
            <person name="Fokina V."/>
            <person name="Bragin E.Y."/>
            <person name="Shtratnikova V.Y."/>
            <person name="Starodumova I.P."/>
            <person name="Tarlachkov S.V."/>
            <person name="Donova M.V."/>
        </authorList>
    </citation>
    <scope>NUCLEOTIDE SEQUENCE [LARGE SCALE GENOMIC DNA]</scope>
    <source>
        <strain evidence="2 3">VKM Ac-666</strain>
    </source>
</reference>
<dbReference type="EMBL" id="VWPH01000013">
    <property type="protein sequence ID" value="KAA5829167.1"/>
    <property type="molecule type" value="Genomic_DNA"/>
</dbReference>
<dbReference type="Proteomes" id="UP000323946">
    <property type="component" value="Unassembled WGS sequence"/>
</dbReference>
<feature type="region of interest" description="Disordered" evidence="1">
    <location>
        <begin position="77"/>
        <end position="114"/>
    </location>
</feature>
<proteinExistence type="predicted"/>
<sequence length="114" mass="12744">MGQSNGEIKYDEAENTRVQGHVNRVASELASNQHLQDLSLHGNRFLPGSAQAAVNLKNAVQNLMTKAFEEVRKITSTTLPDIGDGLDRTKQKFQQNEQNNSDQVTSHQQNLDQR</sequence>
<comment type="caution">
    <text evidence="2">The sequence shown here is derived from an EMBL/GenBank/DDBJ whole genome shotgun (WGS) entry which is preliminary data.</text>
</comment>